<dbReference type="Gene3D" id="3.40.50.720">
    <property type="entry name" value="NAD(P)-binding Rossmann-like Domain"/>
    <property type="match status" value="1"/>
</dbReference>
<evidence type="ECO:0000256" key="5">
    <source>
        <dbReference type="PIRSR" id="PIRSR000188-1"/>
    </source>
</evidence>
<sequence length="352" mass="37083">MVFDSIGEAGHEQVSYFTDRETGLQAIIAVHDTTLGPSLGGTRLLDYETEDAALEDVLRLSKAMTYKAAAADLPLGGGKAVILGDPDEIKSEALFEAYGRAVDCMGGRYITSVDINSSAAEMDVVARETDHVVGTSDGLQNPSGVTAHGVFCGIRACAEHVYGRSDVEGLEVVVQGLGKVGRSLAEELLEAGAAVTVSDVDQEAVEAFAAEHGAETIEPESVYEQSCDVFAPCAIGGILNDETIPTLECDIVAGAANNVLAERRHADALRERGILYAPDYVINAGGLVTVAKDHFGGTYEEAYAEAEEIERRLLGMIERAAAEETTVLDAAEAYAEERIAGADGESPTTPRP</sequence>
<dbReference type="CDD" id="cd01075">
    <property type="entry name" value="NAD_bind_Leu_Phe_Val_DH"/>
    <property type="match status" value="1"/>
</dbReference>
<protein>
    <submittedName>
        <fullName evidence="8">Leucine dehydrogenase</fullName>
    </submittedName>
</protein>
<feature type="active site" description="Proton donor/acceptor" evidence="5">
    <location>
        <position position="79"/>
    </location>
</feature>
<comment type="similarity">
    <text evidence="1 6">Belongs to the Glu/Leu/Phe/Val dehydrogenases family.</text>
</comment>
<keyword evidence="4" id="KW-0520">NAD</keyword>
<dbReference type="Pfam" id="PF00208">
    <property type="entry name" value="ELFV_dehydrog"/>
    <property type="match status" value="2"/>
</dbReference>
<dbReference type="InterPro" id="IPR016211">
    <property type="entry name" value="Glu/Phe/Leu/Val/Trp_DH_bac/arc"/>
</dbReference>
<dbReference type="RefSeq" id="WP_148860052.1">
    <property type="nucleotide sequence ID" value="NZ_PHNJ01000016.1"/>
</dbReference>
<evidence type="ECO:0000256" key="6">
    <source>
        <dbReference type="RuleBase" id="RU004417"/>
    </source>
</evidence>
<dbReference type="PIRSF" id="PIRSF000188">
    <property type="entry name" value="Phe_leu_dh"/>
    <property type="match status" value="1"/>
</dbReference>
<dbReference type="Proteomes" id="UP000766904">
    <property type="component" value="Unassembled WGS sequence"/>
</dbReference>
<organism evidence="8 9">
    <name type="scientific">Natronococcus pandeyae</name>
    <dbReference type="NCBI Taxonomy" id="2055836"/>
    <lineage>
        <taxon>Archaea</taxon>
        <taxon>Methanobacteriati</taxon>
        <taxon>Methanobacteriota</taxon>
        <taxon>Stenosarchaea group</taxon>
        <taxon>Halobacteria</taxon>
        <taxon>Halobacteriales</taxon>
        <taxon>Natrialbaceae</taxon>
        <taxon>Natronococcus</taxon>
    </lineage>
</organism>
<dbReference type="GO" id="GO:0016639">
    <property type="term" value="F:oxidoreductase activity, acting on the CH-NH2 group of donors, NAD or NADP as acceptor"/>
    <property type="evidence" value="ECO:0007669"/>
    <property type="project" value="InterPro"/>
</dbReference>
<dbReference type="InterPro" id="IPR046346">
    <property type="entry name" value="Aminoacid_DH-like_N_sf"/>
</dbReference>
<dbReference type="OrthoDB" id="6425at2157"/>
<evidence type="ECO:0000313" key="8">
    <source>
        <dbReference type="EMBL" id="TYL36628.1"/>
    </source>
</evidence>
<dbReference type="InterPro" id="IPR033524">
    <property type="entry name" value="Glu/Leu/Phe/Val_DH_AS"/>
</dbReference>
<dbReference type="InterPro" id="IPR006095">
    <property type="entry name" value="Glu/Leu/Phe/Val/Trp_DH"/>
</dbReference>
<evidence type="ECO:0000256" key="2">
    <source>
        <dbReference type="ARBA" id="ARBA00011643"/>
    </source>
</evidence>
<reference evidence="8" key="1">
    <citation type="submission" date="2017-11" db="EMBL/GenBank/DDBJ databases">
        <authorList>
            <person name="Kajale S.C."/>
            <person name="Sharma A."/>
        </authorList>
    </citation>
    <scope>NUCLEOTIDE SEQUENCE</scope>
    <source>
        <strain evidence="8">LS1_42</strain>
    </source>
</reference>
<dbReference type="SMART" id="SM00839">
    <property type="entry name" value="ELFV_dehydrog"/>
    <property type="match status" value="1"/>
</dbReference>
<dbReference type="SUPFAM" id="SSF53223">
    <property type="entry name" value="Aminoacid dehydrogenase-like, N-terminal domain"/>
    <property type="match status" value="1"/>
</dbReference>
<name>A0A8J8Q183_9EURY</name>
<dbReference type="PROSITE" id="PS00074">
    <property type="entry name" value="GLFV_DEHYDROGENASE"/>
    <property type="match status" value="1"/>
</dbReference>
<evidence type="ECO:0000256" key="3">
    <source>
        <dbReference type="ARBA" id="ARBA00023002"/>
    </source>
</evidence>
<dbReference type="InterPro" id="IPR036291">
    <property type="entry name" value="NAD(P)-bd_dom_sf"/>
</dbReference>
<dbReference type="EMBL" id="PHNJ01000016">
    <property type="protein sequence ID" value="TYL36628.1"/>
    <property type="molecule type" value="Genomic_DNA"/>
</dbReference>
<dbReference type="AlphaFoldDB" id="A0A8J8Q183"/>
<gene>
    <name evidence="8" type="ORF">CV102_21490</name>
</gene>
<comment type="subunit">
    <text evidence="2">Homohexamer.</text>
</comment>
<proteinExistence type="inferred from homology"/>
<dbReference type="PRINTS" id="PR00082">
    <property type="entry name" value="GLFDHDRGNASE"/>
</dbReference>
<evidence type="ECO:0000256" key="4">
    <source>
        <dbReference type="ARBA" id="ARBA00023027"/>
    </source>
</evidence>
<evidence type="ECO:0000256" key="1">
    <source>
        <dbReference type="ARBA" id="ARBA00006382"/>
    </source>
</evidence>
<dbReference type="SUPFAM" id="SSF51735">
    <property type="entry name" value="NAD(P)-binding Rossmann-fold domains"/>
    <property type="match status" value="1"/>
</dbReference>
<dbReference type="Pfam" id="PF02812">
    <property type="entry name" value="ELFV_dehydrog_N"/>
    <property type="match status" value="1"/>
</dbReference>
<accession>A0A8J8Q183</accession>
<keyword evidence="3 6" id="KW-0560">Oxidoreductase</keyword>
<dbReference type="Gene3D" id="3.40.50.10860">
    <property type="entry name" value="Leucine Dehydrogenase, chain A, domain 1"/>
    <property type="match status" value="1"/>
</dbReference>
<dbReference type="GO" id="GO:0006520">
    <property type="term" value="P:amino acid metabolic process"/>
    <property type="evidence" value="ECO:0007669"/>
    <property type="project" value="InterPro"/>
</dbReference>
<keyword evidence="9" id="KW-1185">Reference proteome</keyword>
<feature type="domain" description="Glutamate/phenylalanine/leucine/valine/L-tryptophan dehydrogenase C-terminal" evidence="7">
    <location>
        <begin position="140"/>
        <end position="344"/>
    </location>
</feature>
<comment type="caution">
    <text evidence="8">The sequence shown here is derived from an EMBL/GenBank/DDBJ whole genome shotgun (WGS) entry which is preliminary data.</text>
</comment>
<dbReference type="InterPro" id="IPR006097">
    <property type="entry name" value="Glu/Leu/Phe/Val/Trp_DH_dimer"/>
</dbReference>
<evidence type="ECO:0000313" key="9">
    <source>
        <dbReference type="Proteomes" id="UP000766904"/>
    </source>
</evidence>
<evidence type="ECO:0000259" key="7">
    <source>
        <dbReference type="SMART" id="SM00839"/>
    </source>
</evidence>
<dbReference type="PANTHER" id="PTHR42722:SF1">
    <property type="entry name" value="VALINE DEHYDROGENASE"/>
    <property type="match status" value="1"/>
</dbReference>
<dbReference type="FunFam" id="3.40.50.10860:FF:000010">
    <property type="entry name" value="Leucine dehydrogenase"/>
    <property type="match status" value="1"/>
</dbReference>
<dbReference type="PANTHER" id="PTHR42722">
    <property type="entry name" value="LEUCINE DEHYDROGENASE"/>
    <property type="match status" value="1"/>
</dbReference>
<dbReference type="InterPro" id="IPR006096">
    <property type="entry name" value="Glu/Leu/Phe/Val/Trp_DH_C"/>
</dbReference>